<evidence type="ECO:0000313" key="1">
    <source>
        <dbReference type="EMBL" id="KAH1081859.1"/>
    </source>
</evidence>
<keyword evidence="2" id="KW-1185">Reference proteome</keyword>
<evidence type="ECO:0000313" key="2">
    <source>
        <dbReference type="Proteomes" id="UP000828251"/>
    </source>
</evidence>
<sequence length="261" mass="30259">MRLASQERKITWAKICRSAPPIMHLMFVDNCILFGSATYRRCQNGAESREHVFRDCPIANETWTKLGFSWSIQDGNSDFKDWLNNIFELYSLKQCRVFACALWVLWTTRNKFIHEGEVKTGSQMVDFIKNYIQELDGLSTCLLVSRLHLTRWVALTNPRFKINFDAAFNKEKKESYSGFAPKCFFTRTYPQPLLLKFVSREANKVAHLIAKEGIQKGETTYLQNAVSTGVEEALMEDRRWTEAPQLLRVGLSVEQLKGRRL</sequence>
<organism evidence="1 2">
    <name type="scientific">Gossypium stocksii</name>
    <dbReference type="NCBI Taxonomy" id="47602"/>
    <lineage>
        <taxon>Eukaryota</taxon>
        <taxon>Viridiplantae</taxon>
        <taxon>Streptophyta</taxon>
        <taxon>Embryophyta</taxon>
        <taxon>Tracheophyta</taxon>
        <taxon>Spermatophyta</taxon>
        <taxon>Magnoliopsida</taxon>
        <taxon>eudicotyledons</taxon>
        <taxon>Gunneridae</taxon>
        <taxon>Pentapetalae</taxon>
        <taxon>rosids</taxon>
        <taxon>malvids</taxon>
        <taxon>Malvales</taxon>
        <taxon>Malvaceae</taxon>
        <taxon>Malvoideae</taxon>
        <taxon>Gossypium</taxon>
    </lineage>
</organism>
<gene>
    <name evidence="1" type="ORF">J1N35_021620</name>
</gene>
<dbReference type="AlphaFoldDB" id="A0A9D3VH41"/>
<accession>A0A9D3VH41</accession>
<dbReference type="OrthoDB" id="999700at2759"/>
<dbReference type="EMBL" id="JAIQCV010000007">
    <property type="protein sequence ID" value="KAH1081859.1"/>
    <property type="molecule type" value="Genomic_DNA"/>
</dbReference>
<proteinExistence type="predicted"/>
<dbReference type="Proteomes" id="UP000828251">
    <property type="component" value="Unassembled WGS sequence"/>
</dbReference>
<comment type="caution">
    <text evidence="1">The sequence shown here is derived from an EMBL/GenBank/DDBJ whole genome shotgun (WGS) entry which is preliminary data.</text>
</comment>
<protein>
    <recommendedName>
        <fullName evidence="3">Reverse transcriptase zinc-binding domain-containing protein</fullName>
    </recommendedName>
</protein>
<name>A0A9D3VH41_9ROSI</name>
<evidence type="ECO:0008006" key="3">
    <source>
        <dbReference type="Google" id="ProtNLM"/>
    </source>
</evidence>
<reference evidence="1 2" key="1">
    <citation type="journal article" date="2021" name="Plant Biotechnol. J.">
        <title>Multi-omics assisted identification of the key and species-specific regulatory components of drought-tolerant mechanisms in Gossypium stocksii.</title>
        <authorList>
            <person name="Yu D."/>
            <person name="Ke L."/>
            <person name="Zhang D."/>
            <person name="Wu Y."/>
            <person name="Sun Y."/>
            <person name="Mei J."/>
            <person name="Sun J."/>
            <person name="Sun Y."/>
        </authorList>
    </citation>
    <scope>NUCLEOTIDE SEQUENCE [LARGE SCALE GENOMIC DNA]</scope>
    <source>
        <strain evidence="2">cv. E1</strain>
        <tissue evidence="1">Leaf</tissue>
    </source>
</reference>